<keyword evidence="6 8" id="KW-0408">Iron</keyword>
<evidence type="ECO:0000313" key="10">
    <source>
        <dbReference type="EMBL" id="GAM35127.1"/>
    </source>
</evidence>
<proteinExistence type="inferred from homology"/>
<dbReference type="Proteomes" id="UP000053095">
    <property type="component" value="Unassembled WGS sequence"/>
</dbReference>
<evidence type="ECO:0000256" key="2">
    <source>
        <dbReference type="ARBA" id="ARBA00010617"/>
    </source>
</evidence>
<evidence type="ECO:0000256" key="9">
    <source>
        <dbReference type="RuleBase" id="RU000461"/>
    </source>
</evidence>
<dbReference type="AlphaFoldDB" id="A0A0B8MY53"/>
<dbReference type="SUPFAM" id="SSF48264">
    <property type="entry name" value="Cytochrome P450"/>
    <property type="match status" value="1"/>
</dbReference>
<sequence>MTLVLLGLFVIFFLSSIIYNRWFHPLSKYPGPFLWTVFRWPFAWSLQSGNLVHDTKRFHDRYGKIVRLAPNEVSFIDPQAWSDIYGHHKKDHKEFIKNPIWAQPAPNGVLSLINAKEKDHPRMRKPFVPAFSVKALKDQEHIIQQYIDLLMKQLTRHANSDLPIVDMKDYYSWTTFDIIGDLGFGESFDCLRKETYHDWVSFLFGHLKDGALQASINFYPWIASILFALMPKSAYRAAKAHFELSSQKVRRRMRAETDRKDILSYVLSLKEEKRLTIPELEATSSIIILAGSESTSTMLTATTNFLLRNPEKLEKLVQEVRSTFHSELQITLASTDCLEYLRAVFQEVFRLAPPVPTQIPRIVPPEGGSVCGHNLPGNTFVGVPQFAAYRYPGHFIFPDRFIPERWLSKESEMFYPSHSDPVFHSATFQNDCHAVVQPFSVGPRNCIGVNLAFAEMRLVMARLLYNFDLNIPRKRDAQGNTLVDHEEYSVFESQKTYALWEREPLRVELSLVQ</sequence>
<keyword evidence="5 9" id="KW-0560">Oxidoreductase</keyword>
<dbReference type="InterPro" id="IPR001128">
    <property type="entry name" value="Cyt_P450"/>
</dbReference>
<evidence type="ECO:0000313" key="11">
    <source>
        <dbReference type="Proteomes" id="UP000053095"/>
    </source>
</evidence>
<gene>
    <name evidence="10" type="ORF">TCE0_016r03199</name>
</gene>
<dbReference type="PANTHER" id="PTHR24305">
    <property type="entry name" value="CYTOCHROME P450"/>
    <property type="match status" value="1"/>
</dbReference>
<dbReference type="InterPro" id="IPR002401">
    <property type="entry name" value="Cyt_P450_E_grp-I"/>
</dbReference>
<evidence type="ECO:0000256" key="1">
    <source>
        <dbReference type="ARBA" id="ARBA00001971"/>
    </source>
</evidence>
<dbReference type="InterPro" id="IPR017972">
    <property type="entry name" value="Cyt_P450_CS"/>
</dbReference>
<evidence type="ECO:0000256" key="5">
    <source>
        <dbReference type="ARBA" id="ARBA00023002"/>
    </source>
</evidence>
<dbReference type="PANTHER" id="PTHR24305:SF230">
    <property type="entry name" value="P450, PUTATIVE (EUROFUNG)-RELATED"/>
    <property type="match status" value="1"/>
</dbReference>
<comment type="similarity">
    <text evidence="2 9">Belongs to the cytochrome P450 family.</text>
</comment>
<reference evidence="11" key="1">
    <citation type="journal article" date="2015" name="Genome Announc.">
        <title>Draft genome sequence of Talaromyces cellulolyticus strain Y-94, a source of lignocellulosic biomass-degrading enzymes.</title>
        <authorList>
            <person name="Fujii T."/>
            <person name="Koike H."/>
            <person name="Sawayama S."/>
            <person name="Yano S."/>
            <person name="Inoue H."/>
        </authorList>
    </citation>
    <scope>NUCLEOTIDE SEQUENCE [LARGE SCALE GENOMIC DNA]</scope>
    <source>
        <strain evidence="11">Y-94</strain>
    </source>
</reference>
<accession>A0A0B8MY53</accession>
<evidence type="ECO:0000256" key="6">
    <source>
        <dbReference type="ARBA" id="ARBA00023004"/>
    </source>
</evidence>
<protein>
    <recommendedName>
        <fullName evidence="12">Cytochrome P450</fullName>
    </recommendedName>
</protein>
<dbReference type="EMBL" id="DF933812">
    <property type="protein sequence ID" value="GAM35127.1"/>
    <property type="molecule type" value="Genomic_DNA"/>
</dbReference>
<keyword evidence="4 8" id="KW-0479">Metal-binding</keyword>
<dbReference type="PRINTS" id="PR00463">
    <property type="entry name" value="EP450I"/>
</dbReference>
<organism evidence="10 11">
    <name type="scientific">Talaromyces pinophilus</name>
    <name type="common">Penicillium pinophilum</name>
    <dbReference type="NCBI Taxonomy" id="128442"/>
    <lineage>
        <taxon>Eukaryota</taxon>
        <taxon>Fungi</taxon>
        <taxon>Dikarya</taxon>
        <taxon>Ascomycota</taxon>
        <taxon>Pezizomycotina</taxon>
        <taxon>Eurotiomycetes</taxon>
        <taxon>Eurotiomycetidae</taxon>
        <taxon>Eurotiales</taxon>
        <taxon>Trichocomaceae</taxon>
        <taxon>Talaromyces</taxon>
        <taxon>Talaromyces sect. Talaromyces</taxon>
    </lineage>
</organism>
<name>A0A0B8MY53_TALPI</name>
<feature type="binding site" description="axial binding residue" evidence="8">
    <location>
        <position position="446"/>
    </location>
    <ligand>
        <name>heme</name>
        <dbReference type="ChEBI" id="CHEBI:30413"/>
    </ligand>
    <ligandPart>
        <name>Fe</name>
        <dbReference type="ChEBI" id="CHEBI:18248"/>
    </ligandPart>
</feature>
<dbReference type="GO" id="GO:0020037">
    <property type="term" value="F:heme binding"/>
    <property type="evidence" value="ECO:0007669"/>
    <property type="project" value="InterPro"/>
</dbReference>
<dbReference type="GO" id="GO:0016705">
    <property type="term" value="F:oxidoreductase activity, acting on paired donors, with incorporation or reduction of molecular oxygen"/>
    <property type="evidence" value="ECO:0007669"/>
    <property type="project" value="InterPro"/>
</dbReference>
<keyword evidence="7 9" id="KW-0503">Monooxygenase</keyword>
<dbReference type="PRINTS" id="PR00385">
    <property type="entry name" value="P450"/>
</dbReference>
<dbReference type="CDD" id="cd11058">
    <property type="entry name" value="CYP60B-like"/>
    <property type="match status" value="1"/>
</dbReference>
<dbReference type="Gene3D" id="1.10.630.10">
    <property type="entry name" value="Cytochrome P450"/>
    <property type="match status" value="1"/>
</dbReference>
<evidence type="ECO:0000256" key="4">
    <source>
        <dbReference type="ARBA" id="ARBA00022723"/>
    </source>
</evidence>
<keyword evidence="11" id="KW-1185">Reference proteome</keyword>
<evidence type="ECO:0008006" key="12">
    <source>
        <dbReference type="Google" id="ProtNLM"/>
    </source>
</evidence>
<dbReference type="PROSITE" id="PS00086">
    <property type="entry name" value="CYTOCHROME_P450"/>
    <property type="match status" value="1"/>
</dbReference>
<evidence type="ECO:0000256" key="7">
    <source>
        <dbReference type="ARBA" id="ARBA00023033"/>
    </source>
</evidence>
<dbReference type="InterPro" id="IPR050121">
    <property type="entry name" value="Cytochrome_P450_monoxygenase"/>
</dbReference>
<dbReference type="Pfam" id="PF00067">
    <property type="entry name" value="p450"/>
    <property type="match status" value="1"/>
</dbReference>
<dbReference type="GO" id="GO:0004497">
    <property type="term" value="F:monooxygenase activity"/>
    <property type="evidence" value="ECO:0007669"/>
    <property type="project" value="UniProtKB-KW"/>
</dbReference>
<evidence type="ECO:0000256" key="3">
    <source>
        <dbReference type="ARBA" id="ARBA00022617"/>
    </source>
</evidence>
<dbReference type="GO" id="GO:0005506">
    <property type="term" value="F:iron ion binding"/>
    <property type="evidence" value="ECO:0007669"/>
    <property type="project" value="InterPro"/>
</dbReference>
<keyword evidence="3 8" id="KW-0349">Heme</keyword>
<evidence type="ECO:0000256" key="8">
    <source>
        <dbReference type="PIRSR" id="PIRSR602401-1"/>
    </source>
</evidence>
<dbReference type="InterPro" id="IPR036396">
    <property type="entry name" value="Cyt_P450_sf"/>
</dbReference>
<comment type="cofactor">
    <cofactor evidence="1 8">
        <name>heme</name>
        <dbReference type="ChEBI" id="CHEBI:30413"/>
    </cofactor>
</comment>